<dbReference type="RefSeq" id="WP_011563840.1">
    <property type="nucleotide sequence ID" value="NC_008148.1"/>
</dbReference>
<dbReference type="Proteomes" id="UP000006637">
    <property type="component" value="Chromosome"/>
</dbReference>
<protein>
    <submittedName>
        <fullName evidence="1">Tetratricopeptide TPR_2</fullName>
    </submittedName>
</protein>
<name>Q1AXQ6_RUBXD</name>
<dbReference type="Gene3D" id="1.25.40.10">
    <property type="entry name" value="Tetratricopeptide repeat domain"/>
    <property type="match status" value="1"/>
</dbReference>
<dbReference type="AlphaFoldDB" id="Q1AXQ6"/>
<evidence type="ECO:0000313" key="1">
    <source>
        <dbReference type="EMBL" id="ABG03822.1"/>
    </source>
</evidence>
<dbReference type="STRING" id="266117.Rxyl_0855"/>
<dbReference type="OrthoDB" id="5244524at2"/>
<dbReference type="SUPFAM" id="SSF48452">
    <property type="entry name" value="TPR-like"/>
    <property type="match status" value="1"/>
</dbReference>
<proteinExistence type="predicted"/>
<dbReference type="KEGG" id="rxy:Rxyl_0855"/>
<organism evidence="1 2">
    <name type="scientific">Rubrobacter xylanophilus (strain DSM 9941 / JCM 11954 / NBRC 16129 / PRD-1)</name>
    <dbReference type="NCBI Taxonomy" id="266117"/>
    <lineage>
        <taxon>Bacteria</taxon>
        <taxon>Bacillati</taxon>
        <taxon>Actinomycetota</taxon>
        <taxon>Rubrobacteria</taxon>
        <taxon>Rubrobacterales</taxon>
        <taxon>Rubrobacteraceae</taxon>
        <taxon>Rubrobacter</taxon>
    </lineage>
</organism>
<dbReference type="EMBL" id="CP000386">
    <property type="protein sequence ID" value="ABG03822.1"/>
    <property type="molecule type" value="Genomic_DNA"/>
</dbReference>
<sequence>MEPRREAAEFLAGLAPRERALFSRLSGVALPAAPAGIERALAGAPAGAVALLATAAARAAGEEPGLARRLGEAALRLARDRGERQLAHVCLAQVHFARRRNPEELAAFERHCRRAIELGHAGTFCYERLAALYEYQGRYGEALRVCERAVEALAGDALSARRFRSRAERLRRKASGG</sequence>
<accession>Q1AXQ6</accession>
<evidence type="ECO:0000313" key="2">
    <source>
        <dbReference type="Proteomes" id="UP000006637"/>
    </source>
</evidence>
<keyword evidence="2" id="KW-1185">Reference proteome</keyword>
<reference evidence="1 2" key="1">
    <citation type="submission" date="2006-06" db="EMBL/GenBank/DDBJ databases">
        <title>Complete sequence of Rubrobacter xylanophilus DSM 9941.</title>
        <authorList>
            <consortium name="US DOE Joint Genome Institute"/>
            <person name="Copeland A."/>
            <person name="Lucas S."/>
            <person name="Lapidus A."/>
            <person name="Barry K."/>
            <person name="Detter J.C."/>
            <person name="Glavina del Rio T."/>
            <person name="Hammon N."/>
            <person name="Israni S."/>
            <person name="Dalin E."/>
            <person name="Tice H."/>
            <person name="Pitluck S."/>
            <person name="Munk A.C."/>
            <person name="Brettin T."/>
            <person name="Bruce D."/>
            <person name="Han C."/>
            <person name="Tapia R."/>
            <person name="Gilna P."/>
            <person name="Schmutz J."/>
            <person name="Larimer F."/>
            <person name="Land M."/>
            <person name="Hauser L."/>
            <person name="Kyrpides N."/>
            <person name="Lykidis A."/>
            <person name="da Costa M.S."/>
            <person name="Rainey F.A."/>
            <person name="Empadinhas N."/>
            <person name="Jolivet E."/>
            <person name="Battista J.R."/>
            <person name="Richardson P."/>
        </authorList>
    </citation>
    <scope>NUCLEOTIDE SEQUENCE [LARGE SCALE GENOMIC DNA]</scope>
    <source>
        <strain evidence="2">DSM 9941 / NBRC 16129 / PRD-1</strain>
    </source>
</reference>
<dbReference type="HOGENOM" id="CLU_1516829_0_0_11"/>
<dbReference type="InterPro" id="IPR011990">
    <property type="entry name" value="TPR-like_helical_dom_sf"/>
</dbReference>
<gene>
    <name evidence="1" type="ordered locus">Rxyl_0855</name>
</gene>